<dbReference type="PIRSF" id="PIRSF033563">
    <property type="entry name" value="UCP033563"/>
    <property type="match status" value="1"/>
</dbReference>
<dbReference type="Pfam" id="PF06245">
    <property type="entry name" value="DUF1015"/>
    <property type="match status" value="1"/>
</dbReference>
<evidence type="ECO:0000313" key="1">
    <source>
        <dbReference type="EMBL" id="BBO81678.1"/>
    </source>
</evidence>
<evidence type="ECO:0000313" key="2">
    <source>
        <dbReference type="Proteomes" id="UP000425960"/>
    </source>
</evidence>
<dbReference type="InterPro" id="IPR008323">
    <property type="entry name" value="UCP033563"/>
</dbReference>
<gene>
    <name evidence="1" type="ORF">DSCO28_22440</name>
</gene>
<dbReference type="PANTHER" id="PTHR36454">
    <property type="entry name" value="LMO2823 PROTEIN"/>
    <property type="match status" value="1"/>
</dbReference>
<dbReference type="Proteomes" id="UP000425960">
    <property type="component" value="Chromosome"/>
</dbReference>
<name>A0A5K7ZHJ5_9BACT</name>
<accession>A0A5K7ZHJ5</accession>
<dbReference type="KEGG" id="dov:DSCO28_22440"/>
<dbReference type="EMBL" id="AP021876">
    <property type="protein sequence ID" value="BBO81678.1"/>
    <property type="molecule type" value="Genomic_DNA"/>
</dbReference>
<organism evidence="1 2">
    <name type="scientific">Desulfosarcina ovata subsp. sediminis</name>
    <dbReference type="NCBI Taxonomy" id="885957"/>
    <lineage>
        <taxon>Bacteria</taxon>
        <taxon>Pseudomonadati</taxon>
        <taxon>Thermodesulfobacteriota</taxon>
        <taxon>Desulfobacteria</taxon>
        <taxon>Desulfobacterales</taxon>
        <taxon>Desulfosarcinaceae</taxon>
        <taxon>Desulfosarcina</taxon>
    </lineage>
</organism>
<protein>
    <recommendedName>
        <fullName evidence="3">Phosphatase</fullName>
    </recommendedName>
</protein>
<evidence type="ECO:0008006" key="3">
    <source>
        <dbReference type="Google" id="ProtNLM"/>
    </source>
</evidence>
<dbReference type="AlphaFoldDB" id="A0A5K7ZHJ5"/>
<dbReference type="RefSeq" id="WP_155322316.1">
    <property type="nucleotide sequence ID" value="NZ_AP021876.1"/>
</dbReference>
<reference evidence="1 2" key="1">
    <citation type="submission" date="2019-11" db="EMBL/GenBank/DDBJ databases">
        <title>Comparative genomics of hydrocarbon-degrading Desulfosarcina strains.</title>
        <authorList>
            <person name="Watanabe M."/>
            <person name="Kojima H."/>
            <person name="Fukui M."/>
        </authorList>
    </citation>
    <scope>NUCLEOTIDE SEQUENCE [LARGE SCALE GENOMIC DNA]</scope>
    <source>
        <strain evidence="1 2">28bB2T</strain>
    </source>
</reference>
<sequence>MATVLPFKGILYNPEIITDSADVTTPPYDVIPPGEQQAFHERHPNNVIRLILGQSTPADTPRDNPHTRSAAYFREWMTQGVLKQDDQPALYLKAITYAHGESSVTRYGLIARVGIEAFEKRIILPHEKTFSKVKSERLELLKATHCNYCPIFSLYPDEGFILGTLEAAVDKSQPAVDFTDEQGHRHRLWRIIDPAVHAQVTAAMQDKRLFIADGHHRYETSLNFKKHLQATDPTFNDQHPANYVLMYLCSMSDPGLIILPAHRLVKGLGAEEMQKALNRSRAWFNIADYPFAADNRKTVEKQFLADLEQGVASQPIGIYTRHASVFHLLTLRSGVMEELFGGELDPALQQLDVTVLTRLLFMTILEFDQQRLDDATRFGYASTADKALAAIDSGDFDAAFILNPTRIEQVQEVAQKGLIMPRKSTYFYPKVRSGLVMNTLAE</sequence>
<dbReference type="PANTHER" id="PTHR36454:SF1">
    <property type="entry name" value="DUF1015 DOMAIN-CONTAINING PROTEIN"/>
    <property type="match status" value="1"/>
</dbReference>
<proteinExistence type="predicted"/>